<evidence type="ECO:0000313" key="1">
    <source>
        <dbReference type="EMBL" id="KII62643.1"/>
    </source>
</evidence>
<reference evidence="1 2" key="1">
    <citation type="journal article" date="2014" name="Genome Biol. Evol.">
        <title>The genome of the myxosporean Thelohanellus kitauei shows adaptations to nutrient acquisition within its fish host.</title>
        <authorList>
            <person name="Yang Y."/>
            <person name="Xiong J."/>
            <person name="Zhou Z."/>
            <person name="Huo F."/>
            <person name="Miao W."/>
            <person name="Ran C."/>
            <person name="Liu Y."/>
            <person name="Zhang J."/>
            <person name="Feng J."/>
            <person name="Wang M."/>
            <person name="Wang M."/>
            <person name="Wang L."/>
            <person name="Yao B."/>
        </authorList>
    </citation>
    <scope>NUCLEOTIDE SEQUENCE [LARGE SCALE GENOMIC DNA]</scope>
    <source>
        <strain evidence="1">Wuqing</strain>
    </source>
</reference>
<comment type="caution">
    <text evidence="1">The sequence shown here is derived from an EMBL/GenBank/DDBJ whole genome shotgun (WGS) entry which is preliminary data.</text>
</comment>
<sequence>MGPINNFLNIFAQRENSIHYLVGTFGEWVIDAVKRTEERRLFLVEVSDRTEEIFFGIINTHFQENTNVPELSGNSDGRRTYKTISNECRQHIIDAISHNDSLTAVSRMFDVDLFTIHRIWKEYQLSGKIDKAPKGGNRAKSLNSSQEIFCATPSKMVTLSL</sequence>
<dbReference type="SUPFAM" id="SSF46689">
    <property type="entry name" value="Homeodomain-like"/>
    <property type="match status" value="1"/>
</dbReference>
<dbReference type="InterPro" id="IPR009057">
    <property type="entry name" value="Homeodomain-like_sf"/>
</dbReference>
<evidence type="ECO:0000313" key="2">
    <source>
        <dbReference type="Proteomes" id="UP000031668"/>
    </source>
</evidence>
<keyword evidence="2" id="KW-1185">Reference proteome</keyword>
<organism evidence="1 2">
    <name type="scientific">Thelohanellus kitauei</name>
    <name type="common">Myxosporean</name>
    <dbReference type="NCBI Taxonomy" id="669202"/>
    <lineage>
        <taxon>Eukaryota</taxon>
        <taxon>Metazoa</taxon>
        <taxon>Cnidaria</taxon>
        <taxon>Myxozoa</taxon>
        <taxon>Myxosporea</taxon>
        <taxon>Bivalvulida</taxon>
        <taxon>Platysporina</taxon>
        <taxon>Myxobolidae</taxon>
        <taxon>Thelohanellus</taxon>
    </lineage>
</organism>
<accession>A0A0C2IBE7</accession>
<proteinExistence type="predicted"/>
<gene>
    <name evidence="1" type="ORF">RF11_10974</name>
</gene>
<dbReference type="Proteomes" id="UP000031668">
    <property type="component" value="Unassembled WGS sequence"/>
</dbReference>
<dbReference type="EMBL" id="JWZT01004914">
    <property type="protein sequence ID" value="KII62643.1"/>
    <property type="molecule type" value="Genomic_DNA"/>
</dbReference>
<protein>
    <submittedName>
        <fullName evidence="1">Uncharacterized protein</fullName>
    </submittedName>
</protein>
<dbReference type="OrthoDB" id="424490at2759"/>
<dbReference type="AlphaFoldDB" id="A0A0C2IBE7"/>
<name>A0A0C2IBE7_THEKT</name>